<feature type="compositionally biased region" description="Basic and acidic residues" evidence="1">
    <location>
        <begin position="215"/>
        <end position="227"/>
    </location>
</feature>
<feature type="region of interest" description="Disordered" evidence="1">
    <location>
        <begin position="362"/>
        <end position="406"/>
    </location>
</feature>
<sequence length="484" mass="52985">MARHGYEYENPREARAREKEMRRQMTQMGMVPPPPTSEALGGKGKRETEGDAYEEYYSSEEREQVGWEVVRQMEKEEEKRCEHGLVKAQGTHRNDPYADYAQLKAAGNVEDTEAIIREARRVNREGLVGYGLGEDAVGRETASKFNVPSAGMGQEWSAFEAAAAQGIQDMGRYQDIGGGASSQKGSGSTLEAEEEMGIEEFMARLGYEYADPRVAKSQGEVESRPVDDPTSSSTESSFQSLAAPSTSVGNAFPRPQTIAPPAASPDASPSPFNTIQPLPPRADQSPPPWAHEIEALYDRVRANQAAARRRQGLPPLPGDADVMLPFIHPPGDQPLDPQGRPRQLTTEEVLSKLEMVRVNPDGSFTKVEAGQGVPTVTKLKPSRGGQQGRDTFSLRMAGDPAKEAKEKVDEDLVSRLARWSTEWATGGRDVAVYSGSKLGTSRRHSYHSVSNISDGGSDCCRNHQHPDSMGRHTREGLTWGSEDM</sequence>
<name>W7U958_9STRA</name>
<dbReference type="AlphaFoldDB" id="W7U958"/>
<feature type="compositionally biased region" description="Basic and acidic residues" evidence="1">
    <location>
        <begin position="460"/>
        <end position="475"/>
    </location>
</feature>
<feature type="region of interest" description="Disordered" evidence="1">
    <location>
        <begin position="439"/>
        <end position="484"/>
    </location>
</feature>
<dbReference type="EMBL" id="AZIL01000169">
    <property type="protein sequence ID" value="EWM29371.1"/>
    <property type="molecule type" value="Genomic_DNA"/>
</dbReference>
<feature type="region of interest" description="Disordered" evidence="1">
    <location>
        <begin position="215"/>
        <end position="290"/>
    </location>
</feature>
<evidence type="ECO:0000313" key="3">
    <source>
        <dbReference type="Proteomes" id="UP000019335"/>
    </source>
</evidence>
<evidence type="ECO:0000256" key="1">
    <source>
        <dbReference type="SAM" id="MobiDB-lite"/>
    </source>
</evidence>
<feature type="compositionally biased region" description="Pro residues" evidence="1">
    <location>
        <begin position="277"/>
        <end position="289"/>
    </location>
</feature>
<feature type="compositionally biased region" description="Basic and acidic residues" evidence="1">
    <location>
        <begin position="1"/>
        <end position="23"/>
    </location>
</feature>
<dbReference type="Proteomes" id="UP000019335">
    <property type="component" value="Chromosome 3"/>
</dbReference>
<keyword evidence="3" id="KW-1185">Reference proteome</keyword>
<accession>W7U958</accession>
<feature type="compositionally biased region" description="Low complexity" evidence="1">
    <location>
        <begin position="231"/>
        <end position="240"/>
    </location>
</feature>
<feature type="region of interest" description="Disordered" evidence="1">
    <location>
        <begin position="172"/>
        <end position="197"/>
    </location>
</feature>
<protein>
    <submittedName>
        <fullName evidence="2">Uncharacterized protein</fullName>
    </submittedName>
</protein>
<feature type="compositionally biased region" description="Low complexity" evidence="1">
    <location>
        <begin position="259"/>
        <end position="271"/>
    </location>
</feature>
<feature type="region of interest" description="Disordered" evidence="1">
    <location>
        <begin position="304"/>
        <end position="341"/>
    </location>
</feature>
<proteinExistence type="predicted"/>
<comment type="caution">
    <text evidence="2">The sequence shown here is derived from an EMBL/GenBank/DDBJ whole genome shotgun (WGS) entry which is preliminary data.</text>
</comment>
<reference evidence="2 3" key="1">
    <citation type="journal article" date="2014" name="Mol. Plant">
        <title>Chromosome Scale Genome Assembly and Transcriptome Profiling of Nannochloropsis gaditana in Nitrogen Depletion.</title>
        <authorList>
            <person name="Corteggiani Carpinelli E."/>
            <person name="Telatin A."/>
            <person name="Vitulo N."/>
            <person name="Forcato C."/>
            <person name="D'Angelo M."/>
            <person name="Schiavon R."/>
            <person name="Vezzi A."/>
            <person name="Giacometti G.M."/>
            <person name="Morosinotto T."/>
            <person name="Valle G."/>
        </authorList>
    </citation>
    <scope>NUCLEOTIDE SEQUENCE [LARGE SCALE GENOMIC DNA]</scope>
    <source>
        <strain evidence="2 3">B-31</strain>
    </source>
</reference>
<feature type="region of interest" description="Disordered" evidence="1">
    <location>
        <begin position="1"/>
        <end position="50"/>
    </location>
</feature>
<gene>
    <name evidence="2" type="ORF">Naga_100028g20</name>
</gene>
<organism evidence="2 3">
    <name type="scientific">Nannochloropsis gaditana</name>
    <dbReference type="NCBI Taxonomy" id="72520"/>
    <lineage>
        <taxon>Eukaryota</taxon>
        <taxon>Sar</taxon>
        <taxon>Stramenopiles</taxon>
        <taxon>Ochrophyta</taxon>
        <taxon>Eustigmatophyceae</taxon>
        <taxon>Eustigmatales</taxon>
        <taxon>Monodopsidaceae</taxon>
        <taxon>Nannochloropsis</taxon>
    </lineage>
</organism>
<evidence type="ECO:0000313" key="2">
    <source>
        <dbReference type="EMBL" id="EWM29371.1"/>
    </source>
</evidence>